<dbReference type="OrthoDB" id="10072451at2759"/>
<dbReference type="Proteomes" id="UP000507470">
    <property type="component" value="Unassembled WGS sequence"/>
</dbReference>
<sequence length="155" mass="17473">MYLDRGLIEESYIDALTFSKVKTGGKTDLHHVAKEWRQKSTEVKESCAEQAVEMRAYPFNGQDRQGVIAFNPKAIHTACDVESVGFEMTGLGVDPTEEVNPVVFASRGDENVEEDSAIPSYKQSKQAEKKSRSVVVREVEMAEIERYFKSLTSRF</sequence>
<dbReference type="AlphaFoldDB" id="A0A6J8BMK8"/>
<evidence type="ECO:0000313" key="2">
    <source>
        <dbReference type="EMBL" id="CAC5384330.1"/>
    </source>
</evidence>
<feature type="region of interest" description="Disordered" evidence="1">
    <location>
        <begin position="108"/>
        <end position="129"/>
    </location>
</feature>
<evidence type="ECO:0000313" key="3">
    <source>
        <dbReference type="Proteomes" id="UP000507470"/>
    </source>
</evidence>
<name>A0A6J8BMK8_MYTCO</name>
<evidence type="ECO:0000256" key="1">
    <source>
        <dbReference type="SAM" id="MobiDB-lite"/>
    </source>
</evidence>
<protein>
    <submittedName>
        <fullName evidence="2">Uncharacterized protein</fullName>
    </submittedName>
</protein>
<proteinExistence type="predicted"/>
<gene>
    <name evidence="2" type="ORF">MCOR_19988</name>
</gene>
<reference evidence="2 3" key="1">
    <citation type="submission" date="2020-06" db="EMBL/GenBank/DDBJ databases">
        <authorList>
            <person name="Li R."/>
            <person name="Bekaert M."/>
        </authorList>
    </citation>
    <scope>NUCLEOTIDE SEQUENCE [LARGE SCALE GENOMIC DNA]</scope>
    <source>
        <strain evidence="3">wild</strain>
    </source>
</reference>
<keyword evidence="3" id="KW-1185">Reference proteome</keyword>
<organism evidence="2 3">
    <name type="scientific">Mytilus coruscus</name>
    <name type="common">Sea mussel</name>
    <dbReference type="NCBI Taxonomy" id="42192"/>
    <lineage>
        <taxon>Eukaryota</taxon>
        <taxon>Metazoa</taxon>
        <taxon>Spiralia</taxon>
        <taxon>Lophotrochozoa</taxon>
        <taxon>Mollusca</taxon>
        <taxon>Bivalvia</taxon>
        <taxon>Autobranchia</taxon>
        <taxon>Pteriomorphia</taxon>
        <taxon>Mytilida</taxon>
        <taxon>Mytiloidea</taxon>
        <taxon>Mytilidae</taxon>
        <taxon>Mytilinae</taxon>
        <taxon>Mytilus</taxon>
    </lineage>
</organism>
<dbReference type="EMBL" id="CACVKT020003520">
    <property type="protein sequence ID" value="CAC5384330.1"/>
    <property type="molecule type" value="Genomic_DNA"/>
</dbReference>
<accession>A0A6J8BMK8</accession>